<keyword evidence="2" id="KW-1185">Reference proteome</keyword>
<protein>
    <submittedName>
        <fullName evidence="1">DUF4269 domain-containing protein</fullName>
    </submittedName>
</protein>
<dbReference type="OrthoDB" id="6402248at2"/>
<comment type="caution">
    <text evidence="1">The sequence shown here is derived from an EMBL/GenBank/DDBJ whole genome shotgun (WGS) entry which is preliminary data.</text>
</comment>
<organism evidence="1 2">
    <name type="scientific">Sphingomonas pokkalii</name>
    <dbReference type="NCBI Taxonomy" id="2175090"/>
    <lineage>
        <taxon>Bacteria</taxon>
        <taxon>Pseudomonadati</taxon>
        <taxon>Pseudomonadota</taxon>
        <taxon>Alphaproteobacteria</taxon>
        <taxon>Sphingomonadales</taxon>
        <taxon>Sphingomonadaceae</taxon>
        <taxon>Sphingomonas</taxon>
    </lineage>
</organism>
<sequence length="175" mass="18989">MRHSYSRPSYTEALAQSGVLTQLAVFDPHVAGTPPLGLDLPDSDVDILCNAPDPQVFASAVWESHRDLPGFAMWQWQGSDCPVVARFHCAGWLFELFGQACPVAEQLGWRHFAIEQRLLALGGEPLRAAVMARRHAGAKTEPAFAQVLGLAGDPYAALLTLEQLDDATLRARIGA</sequence>
<gene>
    <name evidence="1" type="ORF">DD559_02485</name>
</gene>
<proteinExistence type="predicted"/>
<dbReference type="RefSeq" id="WP_116467795.1">
    <property type="nucleotide sequence ID" value="NZ_QENQ01000001.1"/>
</dbReference>
<reference evidence="1 2" key="1">
    <citation type="submission" date="2018-05" db="EMBL/GenBank/DDBJ databases">
        <title>Description of Sphingomonas pokkalii sp nov, isolated from the rhizosphere of saline tolerant pokkali rice and its draft genome analysis.</title>
        <authorList>
            <person name="Menon R."/>
            <person name="Kumari S."/>
            <person name="Rameshkumar N."/>
        </authorList>
    </citation>
    <scope>NUCLEOTIDE SEQUENCE [LARGE SCALE GENOMIC DNA]</scope>
    <source>
        <strain evidence="1 2">L3B27</strain>
    </source>
</reference>
<dbReference type="EMBL" id="QENQ01000001">
    <property type="protein sequence ID" value="PVX28344.1"/>
    <property type="molecule type" value="Genomic_DNA"/>
</dbReference>
<dbReference type="InterPro" id="IPR025365">
    <property type="entry name" value="DUF4269"/>
</dbReference>
<evidence type="ECO:0000313" key="2">
    <source>
        <dbReference type="Proteomes" id="UP000245890"/>
    </source>
</evidence>
<dbReference type="AlphaFoldDB" id="A0A2U0SAJ0"/>
<accession>A0A2U0SAJ0</accession>
<dbReference type="Proteomes" id="UP000245890">
    <property type="component" value="Unassembled WGS sequence"/>
</dbReference>
<name>A0A2U0SAJ0_9SPHN</name>
<evidence type="ECO:0000313" key="1">
    <source>
        <dbReference type="EMBL" id="PVX28344.1"/>
    </source>
</evidence>
<dbReference type="Pfam" id="PF14091">
    <property type="entry name" value="DUF4269"/>
    <property type="match status" value="1"/>
</dbReference>